<dbReference type="Pfam" id="PF13672">
    <property type="entry name" value="PP2C_2"/>
    <property type="match status" value="1"/>
</dbReference>
<sequence>MVARLKVSVGQYSSRGIKADNQDAVGFYIPANLALLETKGIACAIADGLSSSNEGKQASQACVTGFMSDYFSTPDSWSVKQSGSKVLTAINTWLHGQSHQFKQADRGMASTFSAVVVKSTTAHIFHVGDSRIYLFRDGELEPITTDHRIRIDVNKEYLGRAFGVDYCLDIDYKSFAVQENDVFLLTTDGVHDVLPDKVLKQFLLAGAGAEPEQYAQQICDEALSAGSKDNISCQIITIEQLPTQDPDEVFAQLTALPFPPDLYEGVIIDGYRISRELHASSTSQLYLAVDTESGDKVVIKTPSVNFEDDPAYLERFLLEEWVGRRINNAHVVRTIEQKRPRRFLYYIMEYVDGKTLEQWLNDVGRLDLKTVREIVPQLVSAVRAFHRLDMLHQDLKPGNIMISRDGVVKLIDFGSTKIAGIADISTPVERSELLGTKHYTAPEYLLGRAGQAASDQFSLACIVYEMLTGQLPYAEKLAKVRAKQDLHRIEYQSINTLIHDIPSWVDKTLQKALQLYPERRYQALSEFETDLIKPNPAYLRDEKLPLMYRYPVKFWQICSLILLLLNCLCLYFLLK</sequence>
<dbReference type="CDD" id="cd14014">
    <property type="entry name" value="STKc_PknB_like"/>
    <property type="match status" value="1"/>
</dbReference>
<dbReference type="InterPro" id="IPR011009">
    <property type="entry name" value="Kinase-like_dom_sf"/>
</dbReference>
<dbReference type="RefSeq" id="WP_007146289.1">
    <property type="nucleotide sequence ID" value="NZ_AFIG01000003.1"/>
</dbReference>
<dbReference type="Gene3D" id="1.10.510.10">
    <property type="entry name" value="Transferase(Phosphotransferase) domain 1"/>
    <property type="match status" value="1"/>
</dbReference>
<dbReference type="GO" id="GO:0004674">
    <property type="term" value="F:protein serine/threonine kinase activity"/>
    <property type="evidence" value="ECO:0007669"/>
    <property type="project" value="UniProtKB-KW"/>
</dbReference>
<dbReference type="SUPFAM" id="SSF81606">
    <property type="entry name" value="PP2C-like"/>
    <property type="match status" value="1"/>
</dbReference>
<dbReference type="Gene3D" id="3.30.200.20">
    <property type="entry name" value="Phosphorylase Kinase, domain 1"/>
    <property type="match status" value="1"/>
</dbReference>
<dbReference type="Gene3D" id="3.60.40.10">
    <property type="entry name" value="PPM-type phosphatase domain"/>
    <property type="match status" value="1"/>
</dbReference>
<name>F5T1F3_9GAMM</name>
<evidence type="ECO:0000256" key="3">
    <source>
        <dbReference type="ARBA" id="ARBA00022777"/>
    </source>
</evidence>
<dbReference type="eggNOG" id="COG0631">
    <property type="taxonomic scope" value="Bacteria"/>
</dbReference>
<keyword evidence="4" id="KW-0067">ATP-binding</keyword>
<keyword evidence="3 8" id="KW-0418">Kinase</keyword>
<dbReference type="Proteomes" id="UP000003544">
    <property type="component" value="Unassembled WGS sequence"/>
</dbReference>
<dbReference type="SMART" id="SM00220">
    <property type="entry name" value="S_TKc"/>
    <property type="match status" value="1"/>
</dbReference>
<dbReference type="OrthoDB" id="9816047at2"/>
<dbReference type="PROSITE" id="PS00108">
    <property type="entry name" value="PROTEIN_KINASE_ST"/>
    <property type="match status" value="1"/>
</dbReference>
<dbReference type="STRING" id="1026882.MAMP_00128"/>
<gene>
    <name evidence="8" type="ORF">MAMP_00128</name>
</gene>
<evidence type="ECO:0000256" key="5">
    <source>
        <dbReference type="SAM" id="Phobius"/>
    </source>
</evidence>
<dbReference type="PROSITE" id="PS50011">
    <property type="entry name" value="PROTEIN_KINASE_DOM"/>
    <property type="match status" value="1"/>
</dbReference>
<dbReference type="AlphaFoldDB" id="F5T1F3"/>
<dbReference type="SMART" id="SM00331">
    <property type="entry name" value="PP2C_SIG"/>
    <property type="match status" value="1"/>
</dbReference>
<keyword evidence="8" id="KW-0723">Serine/threonine-protein kinase</keyword>
<dbReference type="eggNOG" id="COG0515">
    <property type="taxonomic scope" value="Bacteria"/>
</dbReference>
<evidence type="ECO:0000256" key="4">
    <source>
        <dbReference type="ARBA" id="ARBA00022840"/>
    </source>
</evidence>
<dbReference type="InterPro" id="IPR036457">
    <property type="entry name" value="PPM-type-like_dom_sf"/>
</dbReference>
<keyword evidence="2" id="KW-0547">Nucleotide-binding</keyword>
<organism evidence="8 9">
    <name type="scientific">Methylophaga aminisulfidivorans MP</name>
    <dbReference type="NCBI Taxonomy" id="1026882"/>
    <lineage>
        <taxon>Bacteria</taxon>
        <taxon>Pseudomonadati</taxon>
        <taxon>Pseudomonadota</taxon>
        <taxon>Gammaproteobacteria</taxon>
        <taxon>Thiotrichales</taxon>
        <taxon>Piscirickettsiaceae</taxon>
        <taxon>Methylophaga</taxon>
    </lineage>
</organism>
<dbReference type="InterPro" id="IPR001932">
    <property type="entry name" value="PPM-type_phosphatase-like_dom"/>
</dbReference>
<keyword evidence="9" id="KW-1185">Reference proteome</keyword>
<feature type="transmembrane region" description="Helical" evidence="5">
    <location>
        <begin position="554"/>
        <end position="574"/>
    </location>
</feature>
<dbReference type="GO" id="GO:0005524">
    <property type="term" value="F:ATP binding"/>
    <property type="evidence" value="ECO:0007669"/>
    <property type="project" value="UniProtKB-KW"/>
</dbReference>
<dbReference type="Pfam" id="PF00069">
    <property type="entry name" value="Pkinase"/>
    <property type="match status" value="1"/>
</dbReference>
<evidence type="ECO:0000256" key="2">
    <source>
        <dbReference type="ARBA" id="ARBA00022741"/>
    </source>
</evidence>
<feature type="domain" description="Protein kinase" evidence="6">
    <location>
        <begin position="271"/>
        <end position="538"/>
    </location>
</feature>
<evidence type="ECO:0000259" key="7">
    <source>
        <dbReference type="PROSITE" id="PS51746"/>
    </source>
</evidence>
<dbReference type="PANTHER" id="PTHR43289">
    <property type="entry name" value="MITOGEN-ACTIVATED PROTEIN KINASE KINASE KINASE 20-RELATED"/>
    <property type="match status" value="1"/>
</dbReference>
<proteinExistence type="predicted"/>
<feature type="domain" description="PPM-type phosphatase" evidence="7">
    <location>
        <begin position="8"/>
        <end position="238"/>
    </location>
</feature>
<evidence type="ECO:0000256" key="1">
    <source>
        <dbReference type="ARBA" id="ARBA00022679"/>
    </source>
</evidence>
<keyword evidence="5" id="KW-0812">Transmembrane</keyword>
<evidence type="ECO:0000313" key="8">
    <source>
        <dbReference type="EMBL" id="EGL53039.1"/>
    </source>
</evidence>
<dbReference type="PANTHER" id="PTHR43289:SF6">
    <property type="entry name" value="SERINE_THREONINE-PROTEIN KINASE NEKL-3"/>
    <property type="match status" value="1"/>
</dbReference>
<dbReference type="PROSITE" id="PS51746">
    <property type="entry name" value="PPM_2"/>
    <property type="match status" value="1"/>
</dbReference>
<dbReference type="SUPFAM" id="SSF56112">
    <property type="entry name" value="Protein kinase-like (PK-like)"/>
    <property type="match status" value="1"/>
</dbReference>
<keyword evidence="1" id="KW-0808">Transferase</keyword>
<evidence type="ECO:0000313" key="9">
    <source>
        <dbReference type="Proteomes" id="UP000003544"/>
    </source>
</evidence>
<keyword evidence="5" id="KW-1133">Transmembrane helix</keyword>
<dbReference type="SMART" id="SM00332">
    <property type="entry name" value="PP2Cc"/>
    <property type="match status" value="1"/>
</dbReference>
<dbReference type="InterPro" id="IPR008271">
    <property type="entry name" value="Ser/Thr_kinase_AS"/>
</dbReference>
<dbReference type="InterPro" id="IPR000719">
    <property type="entry name" value="Prot_kinase_dom"/>
</dbReference>
<protein>
    <submittedName>
        <fullName evidence="8">Serine/threonine protein kinase</fullName>
    </submittedName>
</protein>
<accession>F5T1F3</accession>
<dbReference type="EMBL" id="AFIG01000003">
    <property type="protein sequence ID" value="EGL53039.1"/>
    <property type="molecule type" value="Genomic_DNA"/>
</dbReference>
<comment type="caution">
    <text evidence="8">The sequence shown here is derived from an EMBL/GenBank/DDBJ whole genome shotgun (WGS) entry which is preliminary data.</text>
</comment>
<keyword evidence="5" id="KW-0472">Membrane</keyword>
<evidence type="ECO:0000259" key="6">
    <source>
        <dbReference type="PROSITE" id="PS50011"/>
    </source>
</evidence>
<reference evidence="8 9" key="1">
    <citation type="journal article" date="2011" name="J. Bacteriol.">
        <title>Draft genome sequence of Methylophaga aminisulfidivorans MP T.</title>
        <authorList>
            <person name="Han G.H."/>
            <person name="Kim W."/>
            <person name="Chun J."/>
            <person name="Kim S.W."/>
        </authorList>
    </citation>
    <scope>NUCLEOTIDE SEQUENCE [LARGE SCALE GENOMIC DNA]</scope>
    <source>
        <strain evidence="9">MP(T)</strain>
    </source>
</reference>
<dbReference type="CDD" id="cd00143">
    <property type="entry name" value="PP2Cc"/>
    <property type="match status" value="1"/>
</dbReference>